<dbReference type="Pfam" id="PF12840">
    <property type="entry name" value="HTH_20"/>
    <property type="match status" value="1"/>
</dbReference>
<dbReference type="Proteomes" id="UP000555407">
    <property type="component" value="Unassembled WGS sequence"/>
</dbReference>
<dbReference type="InterPro" id="IPR001845">
    <property type="entry name" value="HTH_ArsR_DNA-bd_dom"/>
</dbReference>
<dbReference type="PRINTS" id="PR00778">
    <property type="entry name" value="HTHARSR"/>
</dbReference>
<sequence length="107" mass="11885">MPDDSDPFRAIADPTRRRILDLLMERGSLTVGQLAAEFPELVTSGISKHLMTLRAAGLVVAEKSGRHQHYRIDGTGLDAAFGPWVSRYESYWSNALNKLRDLSVDGE</sequence>
<evidence type="ECO:0000256" key="1">
    <source>
        <dbReference type="ARBA" id="ARBA00023015"/>
    </source>
</evidence>
<dbReference type="CDD" id="cd00090">
    <property type="entry name" value="HTH_ARSR"/>
    <property type="match status" value="1"/>
</dbReference>
<evidence type="ECO:0000256" key="3">
    <source>
        <dbReference type="ARBA" id="ARBA00023163"/>
    </source>
</evidence>
<keyword evidence="6" id="KW-1185">Reference proteome</keyword>
<comment type="caution">
    <text evidence="5">The sequence shown here is derived from an EMBL/GenBank/DDBJ whole genome shotgun (WGS) entry which is preliminary data.</text>
</comment>
<dbReference type="GO" id="GO:0003677">
    <property type="term" value="F:DNA binding"/>
    <property type="evidence" value="ECO:0007669"/>
    <property type="project" value="UniProtKB-KW"/>
</dbReference>
<dbReference type="InterPro" id="IPR036390">
    <property type="entry name" value="WH_DNA-bd_sf"/>
</dbReference>
<dbReference type="PANTHER" id="PTHR33154:SF33">
    <property type="entry name" value="TRANSCRIPTIONAL REPRESSOR SDPR"/>
    <property type="match status" value="1"/>
</dbReference>
<keyword evidence="2 5" id="KW-0238">DNA-binding</keyword>
<dbReference type="PANTHER" id="PTHR33154">
    <property type="entry name" value="TRANSCRIPTIONAL REGULATOR, ARSR FAMILY"/>
    <property type="match status" value="1"/>
</dbReference>
<name>A0A7X6A351_9ACTN</name>
<dbReference type="GO" id="GO:0003700">
    <property type="term" value="F:DNA-binding transcription factor activity"/>
    <property type="evidence" value="ECO:0007669"/>
    <property type="project" value="InterPro"/>
</dbReference>
<dbReference type="PROSITE" id="PS50987">
    <property type="entry name" value="HTH_ARSR_2"/>
    <property type="match status" value="1"/>
</dbReference>
<dbReference type="EMBL" id="JAASRO010000001">
    <property type="protein sequence ID" value="NIK59615.1"/>
    <property type="molecule type" value="Genomic_DNA"/>
</dbReference>
<keyword evidence="3" id="KW-0804">Transcription</keyword>
<evidence type="ECO:0000259" key="4">
    <source>
        <dbReference type="PROSITE" id="PS50987"/>
    </source>
</evidence>
<feature type="domain" description="HTH arsR-type" evidence="4">
    <location>
        <begin position="1"/>
        <end position="92"/>
    </location>
</feature>
<organism evidence="5 6">
    <name type="scientific">Kribbella shirazensis</name>
    <dbReference type="NCBI Taxonomy" id="1105143"/>
    <lineage>
        <taxon>Bacteria</taxon>
        <taxon>Bacillati</taxon>
        <taxon>Actinomycetota</taxon>
        <taxon>Actinomycetes</taxon>
        <taxon>Propionibacteriales</taxon>
        <taxon>Kribbellaceae</taxon>
        <taxon>Kribbella</taxon>
    </lineage>
</organism>
<dbReference type="RefSeq" id="WP_167211684.1">
    <property type="nucleotide sequence ID" value="NZ_JAASRO010000001.1"/>
</dbReference>
<evidence type="ECO:0000256" key="2">
    <source>
        <dbReference type="ARBA" id="ARBA00023125"/>
    </source>
</evidence>
<evidence type="ECO:0000313" key="6">
    <source>
        <dbReference type="Proteomes" id="UP000555407"/>
    </source>
</evidence>
<dbReference type="InterPro" id="IPR036388">
    <property type="entry name" value="WH-like_DNA-bd_sf"/>
</dbReference>
<dbReference type="SUPFAM" id="SSF46785">
    <property type="entry name" value="Winged helix' DNA-binding domain"/>
    <property type="match status" value="1"/>
</dbReference>
<keyword evidence="1" id="KW-0805">Transcription regulation</keyword>
<accession>A0A7X6A351</accession>
<dbReference type="Gene3D" id="1.10.10.10">
    <property type="entry name" value="Winged helix-like DNA-binding domain superfamily/Winged helix DNA-binding domain"/>
    <property type="match status" value="1"/>
</dbReference>
<dbReference type="InterPro" id="IPR011991">
    <property type="entry name" value="ArsR-like_HTH"/>
</dbReference>
<evidence type="ECO:0000313" key="5">
    <source>
        <dbReference type="EMBL" id="NIK59615.1"/>
    </source>
</evidence>
<proteinExistence type="predicted"/>
<dbReference type="SMART" id="SM00418">
    <property type="entry name" value="HTH_ARSR"/>
    <property type="match status" value="1"/>
</dbReference>
<protein>
    <submittedName>
        <fullName evidence="5">DNA-binding transcriptional ArsR family regulator</fullName>
    </submittedName>
</protein>
<reference evidence="5 6" key="1">
    <citation type="submission" date="2020-03" db="EMBL/GenBank/DDBJ databases">
        <title>Sequencing the genomes of 1000 actinobacteria strains.</title>
        <authorList>
            <person name="Klenk H.-P."/>
        </authorList>
    </citation>
    <scope>NUCLEOTIDE SEQUENCE [LARGE SCALE GENOMIC DNA]</scope>
    <source>
        <strain evidence="5 6">DSM 45490</strain>
    </source>
</reference>
<dbReference type="NCBIfam" id="NF033788">
    <property type="entry name" value="HTH_metalloreg"/>
    <property type="match status" value="1"/>
</dbReference>
<dbReference type="InterPro" id="IPR051081">
    <property type="entry name" value="HTH_MetalResp_TranReg"/>
</dbReference>
<gene>
    <name evidence="5" type="ORF">BJY22_005332</name>
</gene>
<dbReference type="AlphaFoldDB" id="A0A7X6A351"/>